<dbReference type="Proteomes" id="UP000294853">
    <property type="component" value="Chromosome"/>
</dbReference>
<protein>
    <submittedName>
        <fullName evidence="2">DUF3180 domain-containing protein</fullName>
    </submittedName>
</protein>
<name>A0A4P7IG25_9ACTN</name>
<proteinExistence type="predicted"/>
<dbReference type="InterPro" id="IPR021517">
    <property type="entry name" value="DUF3180"/>
</dbReference>
<dbReference type="Pfam" id="PF11377">
    <property type="entry name" value="DUF3180"/>
    <property type="match status" value="1"/>
</dbReference>
<dbReference type="KEGG" id="nsn:EXE58_05525"/>
<accession>A0A4P7IG25</accession>
<reference evidence="2 3" key="1">
    <citation type="submission" date="2019-03" db="EMBL/GenBank/DDBJ databases">
        <title>Three New Species of Nocardioides, Nocardioides euryhalodurans sp. nov., Nocardioides seonyuensis sp. nov. and Nocardioides eburneoflavus sp. nov. Iolated from Soil.</title>
        <authorList>
            <person name="Roh S.G."/>
            <person name="Lee C."/>
            <person name="Kim M.-K."/>
            <person name="Kim S.B."/>
        </authorList>
    </citation>
    <scope>NUCLEOTIDE SEQUENCE [LARGE SCALE GENOMIC DNA]</scope>
    <source>
        <strain evidence="2 3">MMS17-SY207-3</strain>
    </source>
</reference>
<dbReference type="AlphaFoldDB" id="A0A4P7IG25"/>
<dbReference type="OrthoDB" id="3786771at2"/>
<feature type="transmembrane region" description="Helical" evidence="1">
    <location>
        <begin position="19"/>
        <end position="38"/>
    </location>
</feature>
<sequence length="159" mass="16453">MSDPEDEPRGSLRPTSGRALAISAVVGLALGWGLHPLGRAATGEAPRVSWLQPLALTLVAVILAFLAWHTWRTVQVQGHRLDPQHAVNRLVLARACALVGALVAAAYVGFAVGWIGDASVLADRWTTRSLVAAAASAGVMGASLALESACRTPPGDGHP</sequence>
<evidence type="ECO:0000313" key="2">
    <source>
        <dbReference type="EMBL" id="QBX54967.1"/>
    </source>
</evidence>
<feature type="transmembrane region" description="Helical" evidence="1">
    <location>
        <begin position="91"/>
        <end position="115"/>
    </location>
</feature>
<dbReference type="RefSeq" id="WP_135266935.1">
    <property type="nucleotide sequence ID" value="NZ_CP038436.1"/>
</dbReference>
<organism evidence="2 3">
    <name type="scientific">Nocardioides seonyuensis</name>
    <dbReference type="NCBI Taxonomy" id="2518371"/>
    <lineage>
        <taxon>Bacteria</taxon>
        <taxon>Bacillati</taxon>
        <taxon>Actinomycetota</taxon>
        <taxon>Actinomycetes</taxon>
        <taxon>Propionibacteriales</taxon>
        <taxon>Nocardioidaceae</taxon>
        <taxon>Nocardioides</taxon>
    </lineage>
</organism>
<keyword evidence="1" id="KW-1133">Transmembrane helix</keyword>
<keyword evidence="3" id="KW-1185">Reference proteome</keyword>
<evidence type="ECO:0000313" key="3">
    <source>
        <dbReference type="Proteomes" id="UP000294853"/>
    </source>
</evidence>
<dbReference type="EMBL" id="CP038436">
    <property type="protein sequence ID" value="QBX54967.1"/>
    <property type="molecule type" value="Genomic_DNA"/>
</dbReference>
<keyword evidence="1" id="KW-0812">Transmembrane</keyword>
<evidence type="ECO:0000256" key="1">
    <source>
        <dbReference type="SAM" id="Phobius"/>
    </source>
</evidence>
<gene>
    <name evidence="2" type="ORF">EXE58_05525</name>
</gene>
<keyword evidence="1" id="KW-0472">Membrane</keyword>
<feature type="transmembrane region" description="Helical" evidence="1">
    <location>
        <begin position="50"/>
        <end position="71"/>
    </location>
</feature>